<dbReference type="AlphaFoldDB" id="A0A6N2W6I6"/>
<keyword evidence="2" id="KW-0645">Protease</keyword>
<dbReference type="PROSITE" id="PS51935">
    <property type="entry name" value="NLPC_P60"/>
    <property type="match status" value="1"/>
</dbReference>
<dbReference type="PANTHER" id="PTHR47053:SF1">
    <property type="entry name" value="MUREIN DD-ENDOPEPTIDASE MEPH-RELATED"/>
    <property type="match status" value="1"/>
</dbReference>
<evidence type="ECO:0000256" key="5">
    <source>
        <dbReference type="SAM" id="SignalP"/>
    </source>
</evidence>
<dbReference type="Gene3D" id="3.90.1720.10">
    <property type="entry name" value="endopeptidase domain like (from Nostoc punctiforme)"/>
    <property type="match status" value="1"/>
</dbReference>
<dbReference type="Pfam" id="PF08239">
    <property type="entry name" value="SH3_3"/>
    <property type="match status" value="1"/>
</dbReference>
<dbReference type="GO" id="GO:0006508">
    <property type="term" value="P:proteolysis"/>
    <property type="evidence" value="ECO:0007669"/>
    <property type="project" value="UniProtKB-KW"/>
</dbReference>
<sequence>MKSILKKTAICLLVFSMIITSGLAAPKKEVHAAQGTYGGRIWKSWVKLRKSKSKKSKVIRKISKGEPVQVHYTSGKWRKVTYKGKTGFVLKKYVYINTNAPELSGSQEEKGQTVAAFAQRFVGNPYVWGGTNLNSGADCSGFVGGVYRSFGYKLPRTSSDLRKAGRKVSYKNKQPGDLICYSGHVAMYIGNGKIVHASTRKTGIKISPRANYRKVVAVRRIVRE</sequence>
<feature type="chain" id="PRO_5038362890" evidence="5">
    <location>
        <begin position="25"/>
        <end position="224"/>
    </location>
</feature>
<evidence type="ECO:0000256" key="2">
    <source>
        <dbReference type="ARBA" id="ARBA00022670"/>
    </source>
</evidence>
<dbReference type="InterPro" id="IPR000064">
    <property type="entry name" value="NLP_P60_dom"/>
</dbReference>
<dbReference type="Gene3D" id="2.30.30.40">
    <property type="entry name" value="SH3 Domains"/>
    <property type="match status" value="1"/>
</dbReference>
<dbReference type="RefSeq" id="WP_006566400.1">
    <property type="nucleotide sequence ID" value="NZ_BAABRZ010000006.1"/>
</dbReference>
<dbReference type="GeneID" id="69468870"/>
<evidence type="ECO:0000256" key="3">
    <source>
        <dbReference type="ARBA" id="ARBA00022801"/>
    </source>
</evidence>
<protein>
    <submittedName>
        <fullName evidence="7">Gamma-D-glutamyl-L-lysine endopeptidase</fullName>
        <ecNumber evidence="7">3.4.-.-</ecNumber>
    </submittedName>
</protein>
<feature type="domain" description="NlpC/P60" evidence="6">
    <location>
        <begin position="108"/>
        <end position="224"/>
    </location>
</feature>
<proteinExistence type="inferred from homology"/>
<dbReference type="InterPro" id="IPR003646">
    <property type="entry name" value="SH3-like_bac-type"/>
</dbReference>
<keyword evidence="3 7" id="KW-0378">Hydrolase</keyword>
<dbReference type="SUPFAM" id="SSF54001">
    <property type="entry name" value="Cysteine proteinases"/>
    <property type="match status" value="1"/>
</dbReference>
<organism evidence="7">
    <name type="scientific">Anaerostipes caccae</name>
    <dbReference type="NCBI Taxonomy" id="105841"/>
    <lineage>
        <taxon>Bacteria</taxon>
        <taxon>Bacillati</taxon>
        <taxon>Bacillota</taxon>
        <taxon>Clostridia</taxon>
        <taxon>Lachnospirales</taxon>
        <taxon>Lachnospiraceae</taxon>
        <taxon>Anaerostipes</taxon>
    </lineage>
</organism>
<gene>
    <name evidence="7" type="primary">ykfC_2</name>
    <name evidence="7" type="ORF">ACLFYP115_03088</name>
</gene>
<dbReference type="EMBL" id="CACRSQ010000009">
    <property type="protein sequence ID" value="VYT38314.1"/>
    <property type="molecule type" value="Genomic_DNA"/>
</dbReference>
<evidence type="ECO:0000313" key="7">
    <source>
        <dbReference type="EMBL" id="VYT38314.1"/>
    </source>
</evidence>
<comment type="similarity">
    <text evidence="1">Belongs to the peptidase C40 family.</text>
</comment>
<dbReference type="Pfam" id="PF00877">
    <property type="entry name" value="NLPC_P60"/>
    <property type="match status" value="1"/>
</dbReference>
<reference evidence="7" key="1">
    <citation type="submission" date="2019-11" db="EMBL/GenBank/DDBJ databases">
        <authorList>
            <person name="Feng L."/>
        </authorList>
    </citation>
    <scope>NUCLEOTIDE SEQUENCE</scope>
    <source>
        <strain evidence="7">AcaccaeLFYP115</strain>
    </source>
</reference>
<accession>A0A6N2W6I6</accession>
<dbReference type="InterPro" id="IPR051202">
    <property type="entry name" value="Peptidase_C40"/>
</dbReference>
<evidence type="ECO:0000256" key="1">
    <source>
        <dbReference type="ARBA" id="ARBA00007074"/>
    </source>
</evidence>
<feature type="signal peptide" evidence="5">
    <location>
        <begin position="1"/>
        <end position="24"/>
    </location>
</feature>
<keyword evidence="5" id="KW-0732">Signal</keyword>
<dbReference type="GO" id="GO:0008234">
    <property type="term" value="F:cysteine-type peptidase activity"/>
    <property type="evidence" value="ECO:0007669"/>
    <property type="project" value="UniProtKB-KW"/>
</dbReference>
<evidence type="ECO:0000259" key="6">
    <source>
        <dbReference type="PROSITE" id="PS51935"/>
    </source>
</evidence>
<name>A0A6N2W6I6_9FIRM</name>
<dbReference type="InterPro" id="IPR038765">
    <property type="entry name" value="Papain-like_cys_pep_sf"/>
</dbReference>
<dbReference type="EC" id="3.4.-.-" evidence="7"/>
<keyword evidence="4" id="KW-0788">Thiol protease</keyword>
<evidence type="ECO:0000256" key="4">
    <source>
        <dbReference type="ARBA" id="ARBA00022807"/>
    </source>
</evidence>
<dbReference type="PANTHER" id="PTHR47053">
    <property type="entry name" value="MUREIN DD-ENDOPEPTIDASE MEPH-RELATED"/>
    <property type="match status" value="1"/>
</dbReference>
<dbReference type="SMART" id="SM00287">
    <property type="entry name" value="SH3b"/>
    <property type="match status" value="1"/>
</dbReference>